<evidence type="ECO:0000259" key="21">
    <source>
        <dbReference type="PROSITE" id="PS51860"/>
    </source>
</evidence>
<name>A0A665TPM5_ECHNA</name>
<evidence type="ECO:0000256" key="4">
    <source>
        <dbReference type="ARBA" id="ARBA00004544"/>
    </source>
</evidence>
<dbReference type="CDD" id="cd11911">
    <property type="entry name" value="SH3_CIP4-like"/>
    <property type="match status" value="1"/>
</dbReference>
<dbReference type="PROSITE" id="PS51860">
    <property type="entry name" value="REM_1"/>
    <property type="match status" value="1"/>
</dbReference>
<dbReference type="GO" id="GO:0007165">
    <property type="term" value="P:signal transduction"/>
    <property type="evidence" value="ECO:0007669"/>
    <property type="project" value="InterPro"/>
</dbReference>
<evidence type="ECO:0000256" key="1">
    <source>
        <dbReference type="ARBA" id="ARBA00004236"/>
    </source>
</evidence>
<dbReference type="FunFam" id="2.30.30.40:FF:000203">
    <property type="entry name" value="Cdc42-interacting protein 4, isoform F"/>
    <property type="match status" value="1"/>
</dbReference>
<evidence type="ECO:0000259" key="20">
    <source>
        <dbReference type="PROSITE" id="PS51741"/>
    </source>
</evidence>
<organism evidence="22 23">
    <name type="scientific">Echeneis naucrates</name>
    <name type="common">Live sharksucker</name>
    <dbReference type="NCBI Taxonomy" id="173247"/>
    <lineage>
        <taxon>Eukaryota</taxon>
        <taxon>Metazoa</taxon>
        <taxon>Chordata</taxon>
        <taxon>Craniata</taxon>
        <taxon>Vertebrata</taxon>
        <taxon>Euteleostomi</taxon>
        <taxon>Actinopterygii</taxon>
        <taxon>Neopterygii</taxon>
        <taxon>Teleostei</taxon>
        <taxon>Neoteleostei</taxon>
        <taxon>Acanthomorphata</taxon>
        <taxon>Carangaria</taxon>
        <taxon>Carangiformes</taxon>
        <taxon>Echeneidae</taxon>
        <taxon>Echeneis</taxon>
    </lineage>
</organism>
<dbReference type="GO" id="GO:0008289">
    <property type="term" value="F:lipid binding"/>
    <property type="evidence" value="ECO:0007669"/>
    <property type="project" value="UniProtKB-KW"/>
</dbReference>
<evidence type="ECO:0000256" key="14">
    <source>
        <dbReference type="ARBA" id="ARBA00023228"/>
    </source>
</evidence>
<dbReference type="InterPro" id="IPR031160">
    <property type="entry name" value="F_BAR_dom"/>
</dbReference>
<reference evidence="22" key="2">
    <citation type="submission" date="2025-08" db="UniProtKB">
        <authorList>
            <consortium name="Ensembl"/>
        </authorList>
    </citation>
    <scope>IDENTIFICATION</scope>
</reference>
<dbReference type="SMART" id="SM00326">
    <property type="entry name" value="SH3"/>
    <property type="match status" value="1"/>
</dbReference>
<keyword evidence="6 15" id="KW-0728">SH3 domain</keyword>
<dbReference type="PANTHER" id="PTHR15735:SF17">
    <property type="entry name" value="CDC42-INTERACTING PROTEIN 4"/>
    <property type="match status" value="1"/>
</dbReference>
<protein>
    <submittedName>
        <fullName evidence="22">Cdc42-interacting protein 4 homolog</fullName>
    </submittedName>
</protein>
<feature type="coiled-coil region" evidence="17">
    <location>
        <begin position="340"/>
        <end position="374"/>
    </location>
</feature>
<evidence type="ECO:0000259" key="19">
    <source>
        <dbReference type="PROSITE" id="PS50002"/>
    </source>
</evidence>
<dbReference type="Proteomes" id="UP000472264">
    <property type="component" value="Chromosome 1"/>
</dbReference>
<dbReference type="InterPro" id="IPR001452">
    <property type="entry name" value="SH3_domain"/>
</dbReference>
<evidence type="ECO:0000256" key="13">
    <source>
        <dbReference type="ARBA" id="ARBA00023212"/>
    </source>
</evidence>
<proteinExistence type="inferred from homology"/>
<feature type="coiled-coil region" evidence="17">
    <location>
        <begin position="105"/>
        <end position="174"/>
    </location>
</feature>
<reference evidence="22" key="3">
    <citation type="submission" date="2025-09" db="UniProtKB">
        <authorList>
            <consortium name="Ensembl"/>
        </authorList>
    </citation>
    <scope>IDENTIFICATION</scope>
</reference>
<reference evidence="22" key="1">
    <citation type="submission" date="2021-04" db="EMBL/GenBank/DDBJ databases">
        <authorList>
            <consortium name="Wellcome Sanger Institute Data Sharing"/>
        </authorList>
    </citation>
    <scope>NUCLEOTIDE SEQUENCE [LARGE SCALE GENOMIC DNA]</scope>
</reference>
<dbReference type="PROSITE" id="PS50002">
    <property type="entry name" value="SH3"/>
    <property type="match status" value="1"/>
</dbReference>
<keyword evidence="10 16" id="KW-0175">Coiled coil</keyword>
<dbReference type="InterPro" id="IPR036028">
    <property type="entry name" value="SH3-like_dom_sf"/>
</dbReference>
<dbReference type="PANTHER" id="PTHR15735">
    <property type="entry name" value="FCH AND DOUBLE SH3 DOMAINS PROTEIN"/>
    <property type="match status" value="1"/>
</dbReference>
<feature type="region of interest" description="Disordered" evidence="18">
    <location>
        <begin position="317"/>
        <end position="339"/>
    </location>
</feature>
<keyword evidence="12" id="KW-0472">Membrane</keyword>
<gene>
    <name evidence="22" type="primary">LOC115040860</name>
</gene>
<dbReference type="InterPro" id="IPR011072">
    <property type="entry name" value="HR1_rho-bd"/>
</dbReference>
<dbReference type="CDD" id="cd07653">
    <property type="entry name" value="F-BAR_CIP4-like"/>
    <property type="match status" value="1"/>
</dbReference>
<keyword evidence="9" id="KW-0254">Endocytosis</keyword>
<dbReference type="CTD" id="108179043"/>
<evidence type="ECO:0000256" key="9">
    <source>
        <dbReference type="ARBA" id="ARBA00022583"/>
    </source>
</evidence>
<dbReference type="SUPFAM" id="SSF50044">
    <property type="entry name" value="SH3-domain"/>
    <property type="match status" value="1"/>
</dbReference>
<dbReference type="Gene3D" id="6.10.140.470">
    <property type="match status" value="1"/>
</dbReference>
<dbReference type="Pfam" id="PF25610">
    <property type="entry name" value="HR1_TOCA"/>
    <property type="match status" value="1"/>
</dbReference>
<evidence type="ECO:0000313" key="23">
    <source>
        <dbReference type="Proteomes" id="UP000472264"/>
    </source>
</evidence>
<dbReference type="SMART" id="SM00055">
    <property type="entry name" value="FCH"/>
    <property type="match status" value="1"/>
</dbReference>
<evidence type="ECO:0000256" key="2">
    <source>
        <dbReference type="ARBA" id="ARBA00004245"/>
    </source>
</evidence>
<keyword evidence="11" id="KW-0446">Lipid-binding</keyword>
<evidence type="ECO:0000256" key="6">
    <source>
        <dbReference type="ARBA" id="ARBA00022443"/>
    </source>
</evidence>
<comment type="similarity">
    <text evidence="5">Belongs to the FNBP1 family.</text>
</comment>
<dbReference type="CDD" id="cd11628">
    <property type="entry name" value="HR1_CIP4_FNBP1L"/>
    <property type="match status" value="1"/>
</dbReference>
<dbReference type="InterPro" id="IPR001060">
    <property type="entry name" value="FCH_dom"/>
</dbReference>
<feature type="domain" description="SH3" evidence="19">
    <location>
        <begin position="451"/>
        <end position="511"/>
    </location>
</feature>
<evidence type="ECO:0000256" key="16">
    <source>
        <dbReference type="PROSITE-ProRule" id="PRU01077"/>
    </source>
</evidence>
<dbReference type="GO" id="GO:0005856">
    <property type="term" value="C:cytoskeleton"/>
    <property type="evidence" value="ECO:0007669"/>
    <property type="project" value="UniProtKB-SubCell"/>
</dbReference>
<dbReference type="Gene3D" id="2.30.30.40">
    <property type="entry name" value="SH3 Domains"/>
    <property type="match status" value="1"/>
</dbReference>
<dbReference type="Ensembl" id="ENSENLT00000009119.1">
    <property type="protein sequence ID" value="ENSENLP00000008697.1"/>
    <property type="gene ID" value="ENSENLG00000003067.1"/>
</dbReference>
<evidence type="ECO:0000313" key="22">
    <source>
        <dbReference type="Ensembl" id="ENSENLP00000008697.1"/>
    </source>
</evidence>
<evidence type="ECO:0000256" key="3">
    <source>
        <dbReference type="ARBA" id="ARBA00004371"/>
    </source>
</evidence>
<dbReference type="SUPFAM" id="SSF103657">
    <property type="entry name" value="BAR/IMD domain-like"/>
    <property type="match status" value="1"/>
</dbReference>
<keyword evidence="14" id="KW-0458">Lysosome</keyword>
<evidence type="ECO:0000256" key="7">
    <source>
        <dbReference type="ARBA" id="ARBA00022475"/>
    </source>
</evidence>
<dbReference type="FunFam" id="1.20.1270.60:FF:000002">
    <property type="entry name" value="Formin-binding protein 1-like isoform 1"/>
    <property type="match status" value="1"/>
</dbReference>
<dbReference type="AlphaFoldDB" id="A0A665TPM5"/>
<dbReference type="Gene3D" id="1.20.1270.60">
    <property type="entry name" value="Arfaptin homology (AH) domain/BAR domain"/>
    <property type="match status" value="1"/>
</dbReference>
<evidence type="ECO:0000256" key="10">
    <source>
        <dbReference type="ARBA" id="ARBA00023054"/>
    </source>
</evidence>
<dbReference type="InterPro" id="IPR057871">
    <property type="entry name" value="HR1_CIP4_FNBP1L"/>
</dbReference>
<dbReference type="RefSeq" id="XP_029353814.1">
    <property type="nucleotide sequence ID" value="XM_029497954.1"/>
</dbReference>
<keyword evidence="13" id="KW-0206">Cytoskeleton</keyword>
<evidence type="ECO:0000256" key="18">
    <source>
        <dbReference type="SAM" id="MobiDB-lite"/>
    </source>
</evidence>
<evidence type="ECO:0000256" key="17">
    <source>
        <dbReference type="SAM" id="Coils"/>
    </source>
</evidence>
<dbReference type="InterPro" id="IPR057870">
    <property type="entry name" value="HR1_TOCA"/>
</dbReference>
<dbReference type="GO" id="GO:0005886">
    <property type="term" value="C:plasma membrane"/>
    <property type="evidence" value="ECO:0007669"/>
    <property type="project" value="UniProtKB-SubCell"/>
</dbReference>
<feature type="domain" description="F-BAR" evidence="20">
    <location>
        <begin position="1"/>
        <end position="263"/>
    </location>
</feature>
<keyword evidence="8" id="KW-0963">Cytoplasm</keyword>
<evidence type="ECO:0000256" key="15">
    <source>
        <dbReference type="PROSITE-ProRule" id="PRU00192"/>
    </source>
</evidence>
<dbReference type="OrthoDB" id="8783038at2759"/>
<evidence type="ECO:0000256" key="8">
    <source>
        <dbReference type="ARBA" id="ARBA00022490"/>
    </source>
</evidence>
<dbReference type="GO" id="GO:0005764">
    <property type="term" value="C:lysosome"/>
    <property type="evidence" value="ECO:0007669"/>
    <property type="project" value="UniProtKB-SubCell"/>
</dbReference>
<keyword evidence="23" id="KW-1185">Reference proteome</keyword>
<dbReference type="GO" id="GO:0005938">
    <property type="term" value="C:cell cortex"/>
    <property type="evidence" value="ECO:0007669"/>
    <property type="project" value="UniProtKB-SubCell"/>
</dbReference>
<feature type="compositionally biased region" description="Basic and acidic residues" evidence="18">
    <location>
        <begin position="318"/>
        <end position="338"/>
    </location>
</feature>
<sequence length="511" mass="58494">MDWGTELWDQYDGIDKHTQSGLDLVERYIKFVKERTEIEQSYAKQLRSLTKKYAKRGSKEEQDCKFSNHGSFQEILNELNDYAGQRELIAENMMTGICVELTKYLQELKQERKTHLSDAKKAQQTLESSFKHLESTKKRFAKEWAEADKATQQAEKTENDLNATKLDVEKAKTHAHARTHTAEECRNDYAAQLQKYNKEQNLFYYSEIPQIFNKLQDMDERRIRRLADGYCQFSEIEKKVLPIISKCLEGISAAGAKINEKQDSILFIEQHKSGFERPGDVEFEDYSQGIKPATSDSSLHPPKVRAKLWPFSKKHKISNAEKHTPPAAEDFSHLPPEQRKKRLQAKIDDITKELQKTQDQSDALEKMKGVYEQNPQMGDPSSLEPQITETAQNIGRLRGELAKYETWLSEAIGGEESVNTINNNTQHGVAAVDQPHNIYTEFDDEFDDVQTPIGQCTALYTFEGNSEGTISIMEGELLSIMEEDKGDGWMRVLRANGEEGYIPSSYVKLAP</sequence>
<accession>A0A665TPM5</accession>
<evidence type="ECO:0000256" key="12">
    <source>
        <dbReference type="ARBA" id="ARBA00023136"/>
    </source>
</evidence>
<feature type="domain" description="REM-1" evidence="21">
    <location>
        <begin position="333"/>
        <end position="410"/>
    </location>
</feature>
<dbReference type="GeneID" id="115040860"/>
<dbReference type="Pfam" id="PF00018">
    <property type="entry name" value="SH3_1"/>
    <property type="match status" value="1"/>
</dbReference>
<evidence type="ECO:0000256" key="5">
    <source>
        <dbReference type="ARBA" id="ARBA00009426"/>
    </source>
</evidence>
<keyword evidence="7" id="KW-1003">Cell membrane</keyword>
<dbReference type="PROSITE" id="PS51741">
    <property type="entry name" value="F_BAR"/>
    <property type="match status" value="1"/>
</dbReference>
<evidence type="ECO:0000256" key="11">
    <source>
        <dbReference type="ARBA" id="ARBA00023121"/>
    </source>
</evidence>
<dbReference type="InterPro" id="IPR027267">
    <property type="entry name" value="AH/BAR_dom_sf"/>
</dbReference>
<comment type="subcellular location">
    <subcellularLocation>
        <location evidence="1">Cell membrane</location>
    </subcellularLocation>
    <subcellularLocation>
        <location evidence="4">Cytoplasm</location>
        <location evidence="4">Cell cortex</location>
    </subcellularLocation>
    <subcellularLocation>
        <location evidence="2">Cytoplasm</location>
        <location evidence="2">Cytoskeleton</location>
    </subcellularLocation>
    <subcellularLocation>
        <location evidence="3">Lysosome</location>
    </subcellularLocation>
</comment>
<dbReference type="GO" id="GO:0006897">
    <property type="term" value="P:endocytosis"/>
    <property type="evidence" value="ECO:0007669"/>
    <property type="project" value="UniProtKB-KW"/>
</dbReference>
<dbReference type="Pfam" id="PF00611">
    <property type="entry name" value="FCH"/>
    <property type="match status" value="1"/>
</dbReference>